<dbReference type="PROSITE" id="PS51277">
    <property type="entry name" value="BURP"/>
    <property type="match status" value="1"/>
</dbReference>
<feature type="signal peptide" evidence="1">
    <location>
        <begin position="1"/>
        <end position="31"/>
    </location>
</feature>
<evidence type="ECO:0000313" key="3">
    <source>
        <dbReference type="EMBL" id="KAI5388607.1"/>
    </source>
</evidence>
<comment type="caution">
    <text evidence="3">The sequence shown here is derived from an EMBL/GenBank/DDBJ whole genome shotgun (WGS) entry which is preliminary data.</text>
</comment>
<protein>
    <recommendedName>
        <fullName evidence="2">BURP domain-containing protein</fullName>
    </recommendedName>
</protein>
<dbReference type="InterPro" id="IPR004873">
    <property type="entry name" value="BURP_dom"/>
</dbReference>
<evidence type="ECO:0000259" key="2">
    <source>
        <dbReference type="PROSITE" id="PS51277"/>
    </source>
</evidence>
<keyword evidence="1" id="KW-0732">Signal</keyword>
<accession>A0A9D4VSG2</accession>
<dbReference type="Pfam" id="PF03181">
    <property type="entry name" value="BURP"/>
    <property type="match status" value="1"/>
</dbReference>
<dbReference type="EMBL" id="JAMSHJ010000007">
    <property type="protein sequence ID" value="KAI5388607.1"/>
    <property type="molecule type" value="Genomic_DNA"/>
</dbReference>
<dbReference type="PANTHER" id="PTHR31236">
    <property type="entry name" value="BURP DOMAIN PROTEIN USPL1-LIKE"/>
    <property type="match status" value="1"/>
</dbReference>
<feature type="chain" id="PRO_5038694054" description="BURP domain-containing protein" evidence="1">
    <location>
        <begin position="32"/>
        <end position="440"/>
    </location>
</feature>
<evidence type="ECO:0000313" key="4">
    <source>
        <dbReference type="Proteomes" id="UP001058974"/>
    </source>
</evidence>
<dbReference type="SMART" id="SM01045">
    <property type="entry name" value="BURP"/>
    <property type="match status" value="1"/>
</dbReference>
<dbReference type="AlphaFoldDB" id="A0A9D4VSG2"/>
<dbReference type="Proteomes" id="UP001058974">
    <property type="component" value="Chromosome 7"/>
</dbReference>
<feature type="domain" description="BURP" evidence="2">
    <location>
        <begin position="216"/>
        <end position="433"/>
    </location>
</feature>
<reference evidence="3 4" key="1">
    <citation type="journal article" date="2022" name="Nat. Genet.">
        <title>Improved pea reference genome and pan-genome highlight genomic features and evolutionary characteristics.</title>
        <authorList>
            <person name="Yang T."/>
            <person name="Liu R."/>
            <person name="Luo Y."/>
            <person name="Hu S."/>
            <person name="Wang D."/>
            <person name="Wang C."/>
            <person name="Pandey M.K."/>
            <person name="Ge S."/>
            <person name="Xu Q."/>
            <person name="Li N."/>
            <person name="Li G."/>
            <person name="Huang Y."/>
            <person name="Saxena R.K."/>
            <person name="Ji Y."/>
            <person name="Li M."/>
            <person name="Yan X."/>
            <person name="He Y."/>
            <person name="Liu Y."/>
            <person name="Wang X."/>
            <person name="Xiang C."/>
            <person name="Varshney R.K."/>
            <person name="Ding H."/>
            <person name="Gao S."/>
            <person name="Zong X."/>
        </authorList>
    </citation>
    <scope>NUCLEOTIDE SEQUENCE [LARGE SCALE GENOMIC DNA]</scope>
    <source>
        <strain evidence="3 4">cv. Zhongwan 6</strain>
    </source>
</reference>
<evidence type="ECO:0000256" key="1">
    <source>
        <dbReference type="SAM" id="SignalP"/>
    </source>
</evidence>
<name>A0A9D4VSG2_PEA</name>
<dbReference type="PANTHER" id="PTHR31236:SF59">
    <property type="entry name" value="BURP DOMAIN PROTEIN"/>
    <property type="match status" value="1"/>
</dbReference>
<gene>
    <name evidence="3" type="ORF">KIW84_074323</name>
</gene>
<sequence length="440" mass="50863">MKTLYNTQKMAPTLAFHFLSLVLFFVTMGEGIIVEDMKIELPDQKDIEEAKQSNHLHNLIDEAKKPNYNSEDITHDPNPWLPWGSRETKKPIYNSEVNTHDPNPWLPWGSRETKKSNYNSEVNPRDPNPWLPWGSREINKLNYDSEVNTRDPNPWRPWGSRETKKHNFNSEVYTRNPNPWLPWGSREVKKPKYNYKIKTHDPNPYIDHTDAFEKGFFNLEDLHVGNVMTLQFSVQEIPHFFSRKEEADSIPFSVSQFSSVLQLFSIPEDSLEAKTMRGTLEHCQEETVVGETKICANSVESMFEFVDTIIGSENKHNILRTSYPSPTAAPLQKYTILKVSHDIDAPKWVSCHPLPYPYAVYYCHTMATGTRVFKVTLVGDKNGDKMEALGMCHLDTADWNPNHMIFKTLKVKPGKNTPVCHFFSINHLLWLPLPDSKVTM</sequence>
<organism evidence="3 4">
    <name type="scientific">Pisum sativum</name>
    <name type="common">Garden pea</name>
    <name type="synonym">Lathyrus oleraceus</name>
    <dbReference type="NCBI Taxonomy" id="3888"/>
    <lineage>
        <taxon>Eukaryota</taxon>
        <taxon>Viridiplantae</taxon>
        <taxon>Streptophyta</taxon>
        <taxon>Embryophyta</taxon>
        <taxon>Tracheophyta</taxon>
        <taxon>Spermatophyta</taxon>
        <taxon>Magnoliopsida</taxon>
        <taxon>eudicotyledons</taxon>
        <taxon>Gunneridae</taxon>
        <taxon>Pentapetalae</taxon>
        <taxon>rosids</taxon>
        <taxon>fabids</taxon>
        <taxon>Fabales</taxon>
        <taxon>Fabaceae</taxon>
        <taxon>Papilionoideae</taxon>
        <taxon>50 kb inversion clade</taxon>
        <taxon>NPAAA clade</taxon>
        <taxon>Hologalegina</taxon>
        <taxon>IRL clade</taxon>
        <taxon>Fabeae</taxon>
        <taxon>Lathyrus</taxon>
    </lineage>
</organism>
<proteinExistence type="predicted"/>
<dbReference type="Gramene" id="Psat07G0432300-T1">
    <property type="protein sequence ID" value="KAI5388607.1"/>
    <property type="gene ID" value="KIW84_074323"/>
</dbReference>
<keyword evidence="4" id="KW-1185">Reference proteome</keyword>
<dbReference type="InterPro" id="IPR044816">
    <property type="entry name" value="BURP"/>
</dbReference>